<feature type="transmembrane region" description="Helical" evidence="6">
    <location>
        <begin position="28"/>
        <end position="50"/>
    </location>
</feature>
<dbReference type="AlphaFoldDB" id="A0A5N6XMN3"/>
<dbReference type="EMBL" id="ML737400">
    <property type="protein sequence ID" value="KAE8334128.1"/>
    <property type="molecule type" value="Genomic_DNA"/>
</dbReference>
<evidence type="ECO:0000256" key="3">
    <source>
        <dbReference type="ARBA" id="ARBA00022989"/>
    </source>
</evidence>
<dbReference type="Pfam" id="PF20684">
    <property type="entry name" value="Fung_rhodopsin"/>
    <property type="match status" value="1"/>
</dbReference>
<feature type="transmembrane region" description="Helical" evidence="6">
    <location>
        <begin position="62"/>
        <end position="82"/>
    </location>
</feature>
<feature type="transmembrane region" description="Helical" evidence="6">
    <location>
        <begin position="94"/>
        <end position="115"/>
    </location>
</feature>
<dbReference type="InterPro" id="IPR049326">
    <property type="entry name" value="Rhodopsin_dom_fungi"/>
</dbReference>
<evidence type="ECO:0000259" key="7">
    <source>
        <dbReference type="Pfam" id="PF20684"/>
    </source>
</evidence>
<dbReference type="PANTHER" id="PTHR33048">
    <property type="entry name" value="PTH11-LIKE INTEGRAL MEMBRANE PROTEIN (AFU_ORTHOLOGUE AFUA_5G11245)"/>
    <property type="match status" value="1"/>
</dbReference>
<keyword evidence="2 6" id="KW-0812">Transmembrane</keyword>
<reference evidence="8" key="1">
    <citation type="submission" date="2019-04" db="EMBL/GenBank/DDBJ databases">
        <title>Friends and foes A comparative genomics study of 23 Aspergillus species from section Flavi.</title>
        <authorList>
            <consortium name="DOE Joint Genome Institute"/>
            <person name="Kjaerbolling I."/>
            <person name="Vesth T."/>
            <person name="Frisvad J.C."/>
            <person name="Nybo J.L."/>
            <person name="Theobald S."/>
            <person name="Kildgaard S."/>
            <person name="Isbrandt T."/>
            <person name="Kuo A."/>
            <person name="Sato A."/>
            <person name="Lyhne E.K."/>
            <person name="Kogle M.E."/>
            <person name="Wiebenga A."/>
            <person name="Kun R.S."/>
            <person name="Lubbers R.J."/>
            <person name="Makela M.R."/>
            <person name="Barry K."/>
            <person name="Chovatia M."/>
            <person name="Clum A."/>
            <person name="Daum C."/>
            <person name="Haridas S."/>
            <person name="He G."/>
            <person name="LaButti K."/>
            <person name="Lipzen A."/>
            <person name="Mondo S."/>
            <person name="Riley R."/>
            <person name="Salamov A."/>
            <person name="Simmons B.A."/>
            <person name="Magnuson J.K."/>
            <person name="Henrissat B."/>
            <person name="Mortensen U.H."/>
            <person name="Larsen T.O."/>
            <person name="Devries R.P."/>
            <person name="Grigoriev I.V."/>
            <person name="Machida M."/>
            <person name="Baker S.E."/>
            <person name="Andersen M.R."/>
        </authorList>
    </citation>
    <scope>NUCLEOTIDE SEQUENCE</scope>
    <source>
        <strain evidence="8">CBS 117612</strain>
    </source>
</reference>
<evidence type="ECO:0000256" key="6">
    <source>
        <dbReference type="SAM" id="Phobius"/>
    </source>
</evidence>
<feature type="domain" description="Rhodopsin" evidence="7">
    <location>
        <begin position="46"/>
        <end position="179"/>
    </location>
</feature>
<evidence type="ECO:0000256" key="4">
    <source>
        <dbReference type="ARBA" id="ARBA00023136"/>
    </source>
</evidence>
<keyword evidence="3 6" id="KW-1133">Transmembrane helix</keyword>
<evidence type="ECO:0000256" key="1">
    <source>
        <dbReference type="ARBA" id="ARBA00004141"/>
    </source>
</evidence>
<evidence type="ECO:0000256" key="5">
    <source>
        <dbReference type="ARBA" id="ARBA00038359"/>
    </source>
</evidence>
<dbReference type="OrthoDB" id="5329176at2759"/>
<dbReference type="InterPro" id="IPR052337">
    <property type="entry name" value="SAT4-like"/>
</dbReference>
<gene>
    <name evidence="8" type="ORF">BDV24DRAFT_157025</name>
</gene>
<evidence type="ECO:0000313" key="8">
    <source>
        <dbReference type="EMBL" id="KAE8334128.1"/>
    </source>
</evidence>
<protein>
    <recommendedName>
        <fullName evidence="7">Rhodopsin domain-containing protein</fullName>
    </recommendedName>
</protein>
<feature type="transmembrane region" description="Helical" evidence="6">
    <location>
        <begin position="171"/>
        <end position="191"/>
    </location>
</feature>
<feature type="transmembrane region" description="Helical" evidence="6">
    <location>
        <begin position="127"/>
        <end position="151"/>
    </location>
</feature>
<keyword evidence="4 6" id="KW-0472">Membrane</keyword>
<evidence type="ECO:0000256" key="2">
    <source>
        <dbReference type="ARBA" id="ARBA00022692"/>
    </source>
</evidence>
<organism evidence="8">
    <name type="scientific">Aspergillus arachidicola</name>
    <dbReference type="NCBI Taxonomy" id="656916"/>
    <lineage>
        <taxon>Eukaryota</taxon>
        <taxon>Fungi</taxon>
        <taxon>Dikarya</taxon>
        <taxon>Ascomycota</taxon>
        <taxon>Pezizomycotina</taxon>
        <taxon>Eurotiomycetes</taxon>
        <taxon>Eurotiomycetidae</taxon>
        <taxon>Eurotiales</taxon>
        <taxon>Aspergillaceae</taxon>
        <taxon>Aspergillus</taxon>
        <taxon>Aspergillus subgen. Circumdati</taxon>
    </lineage>
</organism>
<comment type="similarity">
    <text evidence="5">Belongs to the SAT4 family.</text>
</comment>
<name>A0A5N6XMN3_9EURO</name>
<dbReference type="Proteomes" id="UP000325558">
    <property type="component" value="Unassembled WGS sequence"/>
</dbReference>
<dbReference type="PANTHER" id="PTHR33048:SF129">
    <property type="entry name" value="INTEGRAL MEMBRANE PROTEIN-RELATED"/>
    <property type="match status" value="1"/>
</dbReference>
<dbReference type="GO" id="GO:0016020">
    <property type="term" value="C:membrane"/>
    <property type="evidence" value="ECO:0007669"/>
    <property type="project" value="UniProtKB-SubCell"/>
</dbReference>
<comment type="subcellular location">
    <subcellularLocation>
        <location evidence="1">Membrane</location>
        <topology evidence="1">Multi-pass membrane protein</topology>
    </subcellularLocation>
</comment>
<proteinExistence type="inferred from homology"/>
<accession>A0A5N6XMN3</accession>
<sequence length="201" mass="22596">MAGGIHPPTSVIASWPPSGQSSQIHSNGVLAVTTIFGPLAIFTIFIRLWARFMLQRQGKLDGWIMLAAVVPLLGLLIVIPLATQSHGFRCHLVMAIEVSYVWTTGFVKMSVLLLYRRLDLHFIHRLYVVIVWVGLASVLLSTLIFTLVIFLSCHPPWIKAGHTYNCYNEPAHLLVFSAIIFLFWNLQLPFFRKQTIGSILS</sequence>